<protein>
    <submittedName>
        <fullName evidence="1">Pyrroline-5-carboxylate reductase</fullName>
    </submittedName>
</protein>
<proteinExistence type="predicted"/>
<organism evidence="1 2">
    <name type="scientific">Lindgomyces ingoldianus</name>
    <dbReference type="NCBI Taxonomy" id="673940"/>
    <lineage>
        <taxon>Eukaryota</taxon>
        <taxon>Fungi</taxon>
        <taxon>Dikarya</taxon>
        <taxon>Ascomycota</taxon>
        <taxon>Pezizomycotina</taxon>
        <taxon>Dothideomycetes</taxon>
        <taxon>Pleosporomycetidae</taxon>
        <taxon>Pleosporales</taxon>
        <taxon>Lindgomycetaceae</taxon>
        <taxon>Lindgomyces</taxon>
    </lineage>
</organism>
<dbReference type="EMBL" id="MU003528">
    <property type="protein sequence ID" value="KAF2465787.1"/>
    <property type="molecule type" value="Genomic_DNA"/>
</dbReference>
<dbReference type="Proteomes" id="UP000799755">
    <property type="component" value="Unassembled WGS sequence"/>
</dbReference>
<evidence type="ECO:0000313" key="1">
    <source>
        <dbReference type="EMBL" id="KAF2465787.1"/>
    </source>
</evidence>
<sequence length="390" mass="41301">MSLPPESQGLTLTVLGCGTSPILPSSTPLPRTMGIAILGGVMSTLASHHMRSHLPSPSPSGTSTPALEPPERLPGKFVACDSRREAEKQVKSALGHYNFPLTTLTNQNVTGARKADVVLLACKPQGFKDILGEEGMREALAGKLLVSILAGVTASQIEGFLYPGEDTSVEGKRCRVVRVMPNTASFVRESMSVIQTCTPPLSDTHLRLVTWIFSSIGRTVSLPASAMDASTALCGSGPAFFALMLEAVADGAVAMGLPRAEAQMMAAQTMRGTTGLVLNGEHPAMLRDKVSTPGGCTIGGLLVLEEGTVRGTIAKAVREATVVANIKDSLKMWLESCAYPVPDLSHRYYNTHISLSNPWDVHPVSPARQVQQEGAFQPLTHNSPTPLSNL</sequence>
<gene>
    <name evidence="1" type="ORF">BDR25DRAFT_396118</name>
</gene>
<reference evidence="1" key="1">
    <citation type="journal article" date="2020" name="Stud. Mycol.">
        <title>101 Dothideomycetes genomes: a test case for predicting lifestyles and emergence of pathogens.</title>
        <authorList>
            <person name="Haridas S."/>
            <person name="Albert R."/>
            <person name="Binder M."/>
            <person name="Bloem J."/>
            <person name="Labutti K."/>
            <person name="Salamov A."/>
            <person name="Andreopoulos B."/>
            <person name="Baker S."/>
            <person name="Barry K."/>
            <person name="Bills G."/>
            <person name="Bluhm B."/>
            <person name="Cannon C."/>
            <person name="Castanera R."/>
            <person name="Culley D."/>
            <person name="Daum C."/>
            <person name="Ezra D."/>
            <person name="Gonzalez J."/>
            <person name="Henrissat B."/>
            <person name="Kuo A."/>
            <person name="Liang C."/>
            <person name="Lipzen A."/>
            <person name="Lutzoni F."/>
            <person name="Magnuson J."/>
            <person name="Mondo S."/>
            <person name="Nolan M."/>
            <person name="Ohm R."/>
            <person name="Pangilinan J."/>
            <person name="Park H.-J."/>
            <person name="Ramirez L."/>
            <person name="Alfaro M."/>
            <person name="Sun H."/>
            <person name="Tritt A."/>
            <person name="Yoshinaga Y."/>
            <person name="Zwiers L.-H."/>
            <person name="Turgeon B."/>
            <person name="Goodwin S."/>
            <person name="Spatafora J."/>
            <person name="Crous P."/>
            <person name="Grigoriev I."/>
        </authorList>
    </citation>
    <scope>NUCLEOTIDE SEQUENCE</scope>
    <source>
        <strain evidence="1">ATCC 200398</strain>
    </source>
</reference>
<name>A0ACB6QI55_9PLEO</name>
<comment type="caution">
    <text evidence="1">The sequence shown here is derived from an EMBL/GenBank/DDBJ whole genome shotgun (WGS) entry which is preliminary data.</text>
</comment>
<accession>A0ACB6QI55</accession>
<evidence type="ECO:0000313" key="2">
    <source>
        <dbReference type="Proteomes" id="UP000799755"/>
    </source>
</evidence>
<keyword evidence="2" id="KW-1185">Reference proteome</keyword>